<protein>
    <submittedName>
        <fullName evidence="1">ArsR family transcriptional regulator</fullName>
    </submittedName>
</protein>
<evidence type="ECO:0000313" key="2">
    <source>
        <dbReference type="Proteomes" id="UP000237104"/>
    </source>
</evidence>
<dbReference type="Pfam" id="PF12840">
    <property type="entry name" value="HTH_20"/>
    <property type="match status" value="1"/>
</dbReference>
<comment type="caution">
    <text evidence="1">The sequence shown here is derived from an EMBL/GenBank/DDBJ whole genome shotgun (WGS) entry which is preliminary data.</text>
</comment>
<organism evidence="1 2">
    <name type="scientific">Cryobacterium zongtaii</name>
    <dbReference type="NCBI Taxonomy" id="1259217"/>
    <lineage>
        <taxon>Bacteria</taxon>
        <taxon>Bacillati</taxon>
        <taxon>Actinomycetota</taxon>
        <taxon>Actinomycetes</taxon>
        <taxon>Micrococcales</taxon>
        <taxon>Microbacteriaceae</taxon>
        <taxon>Cryobacterium</taxon>
    </lineage>
</organism>
<accession>A0A2S3ZNP7</accession>
<dbReference type="AlphaFoldDB" id="A0A2S3ZNP7"/>
<dbReference type="SUPFAM" id="SSF46785">
    <property type="entry name" value="Winged helix' DNA-binding domain"/>
    <property type="match status" value="1"/>
</dbReference>
<dbReference type="InterPro" id="IPR036388">
    <property type="entry name" value="WH-like_DNA-bd_sf"/>
</dbReference>
<evidence type="ECO:0000313" key="1">
    <source>
        <dbReference type="EMBL" id="POH70793.1"/>
    </source>
</evidence>
<dbReference type="Gene3D" id="1.10.10.10">
    <property type="entry name" value="Winged helix-like DNA-binding domain superfamily/Winged helix DNA-binding domain"/>
    <property type="match status" value="1"/>
</dbReference>
<dbReference type="EMBL" id="PPXF01000014">
    <property type="protein sequence ID" value="POH70793.1"/>
    <property type="molecule type" value="Genomic_DNA"/>
</dbReference>
<sequence length="195" mass="21143">MTPRDTRRTTLTSAASMRVLAHPTRLRLLGLLRELGPQTAAQLGDIVDEAPGTISYHLGKLASIALIEPAEAQSTDQREHWWQATTALTSWEPADLLDDPDQLAASASLQKSIAQAYAARYTAYIDATPALPREWVGAAASGDRSLRLTVEELTAMRAELEALVDRWVETGAGHDPAGSDGAEPVVLVYQAYRRP</sequence>
<dbReference type="InterPro" id="IPR036390">
    <property type="entry name" value="WH_DNA-bd_sf"/>
</dbReference>
<name>A0A2S3ZNP7_9MICO</name>
<dbReference type="OrthoDB" id="7945987at2"/>
<proteinExistence type="predicted"/>
<dbReference type="Proteomes" id="UP000237104">
    <property type="component" value="Unassembled WGS sequence"/>
</dbReference>
<reference evidence="1 2" key="1">
    <citation type="submission" date="2018-01" db="EMBL/GenBank/DDBJ databases">
        <title>Cryobacterium sp. nov., from glaciers in China.</title>
        <authorList>
            <person name="Liu Q."/>
            <person name="Xin Y.-H."/>
        </authorList>
    </citation>
    <scope>NUCLEOTIDE SEQUENCE [LARGE SCALE GENOMIC DNA]</scope>
    <source>
        <strain evidence="1 2">TMB1-8</strain>
    </source>
</reference>
<dbReference type="RefSeq" id="WP_103430080.1">
    <property type="nucleotide sequence ID" value="NZ_PPXF01000014.1"/>
</dbReference>
<gene>
    <name evidence="1" type="ORF">C3B59_03750</name>
</gene>